<proteinExistence type="predicted"/>
<evidence type="ECO:0000313" key="2">
    <source>
        <dbReference type="EMBL" id="GJS55464.1"/>
    </source>
</evidence>
<sequence>YKARLVANGCSQQLDIDCDETFSPVVKPATIRIVLSFVVSQKWHIHQVDVKNALLHGHLSETVDMCNTPNMGRSGNMSGSVTS</sequence>
<comment type="caution">
    <text evidence="2">The sequence shown here is derived from an EMBL/GenBank/DDBJ whole genome shotgun (WGS) entry which is preliminary data.</text>
</comment>
<reference evidence="2" key="2">
    <citation type="submission" date="2022-01" db="EMBL/GenBank/DDBJ databases">
        <authorList>
            <person name="Yamashiro T."/>
            <person name="Shiraishi A."/>
            <person name="Satake H."/>
            <person name="Nakayama K."/>
        </authorList>
    </citation>
    <scope>NUCLEOTIDE SEQUENCE</scope>
</reference>
<keyword evidence="3" id="KW-1185">Reference proteome</keyword>
<feature type="domain" description="Reverse transcriptase Ty1/copia-type" evidence="1">
    <location>
        <begin position="1"/>
        <end position="69"/>
    </location>
</feature>
<gene>
    <name evidence="2" type="ORF">Tco_0628826</name>
</gene>
<dbReference type="InterPro" id="IPR013103">
    <property type="entry name" value="RVT_2"/>
</dbReference>
<name>A0ABQ4WRD5_9ASTR</name>
<protein>
    <submittedName>
        <fullName evidence="2">Ribonuclease H-like domain-containing protein</fullName>
    </submittedName>
</protein>
<dbReference type="Pfam" id="PF07727">
    <property type="entry name" value="RVT_2"/>
    <property type="match status" value="1"/>
</dbReference>
<dbReference type="Proteomes" id="UP001151760">
    <property type="component" value="Unassembled WGS sequence"/>
</dbReference>
<accession>A0ABQ4WRD5</accession>
<organism evidence="2 3">
    <name type="scientific">Tanacetum coccineum</name>
    <dbReference type="NCBI Taxonomy" id="301880"/>
    <lineage>
        <taxon>Eukaryota</taxon>
        <taxon>Viridiplantae</taxon>
        <taxon>Streptophyta</taxon>
        <taxon>Embryophyta</taxon>
        <taxon>Tracheophyta</taxon>
        <taxon>Spermatophyta</taxon>
        <taxon>Magnoliopsida</taxon>
        <taxon>eudicotyledons</taxon>
        <taxon>Gunneridae</taxon>
        <taxon>Pentapetalae</taxon>
        <taxon>asterids</taxon>
        <taxon>campanulids</taxon>
        <taxon>Asterales</taxon>
        <taxon>Asteraceae</taxon>
        <taxon>Asteroideae</taxon>
        <taxon>Anthemideae</taxon>
        <taxon>Anthemidinae</taxon>
        <taxon>Tanacetum</taxon>
    </lineage>
</organism>
<reference evidence="2" key="1">
    <citation type="journal article" date="2022" name="Int. J. Mol. Sci.">
        <title>Draft Genome of Tanacetum Coccineum: Genomic Comparison of Closely Related Tanacetum-Family Plants.</title>
        <authorList>
            <person name="Yamashiro T."/>
            <person name="Shiraishi A."/>
            <person name="Nakayama K."/>
            <person name="Satake H."/>
        </authorList>
    </citation>
    <scope>NUCLEOTIDE SEQUENCE</scope>
</reference>
<feature type="non-terminal residue" evidence="2">
    <location>
        <position position="1"/>
    </location>
</feature>
<evidence type="ECO:0000313" key="3">
    <source>
        <dbReference type="Proteomes" id="UP001151760"/>
    </source>
</evidence>
<dbReference type="EMBL" id="BQNB010008870">
    <property type="protein sequence ID" value="GJS55464.1"/>
    <property type="molecule type" value="Genomic_DNA"/>
</dbReference>
<evidence type="ECO:0000259" key="1">
    <source>
        <dbReference type="Pfam" id="PF07727"/>
    </source>
</evidence>